<keyword evidence="6 8" id="KW-1133">Transmembrane helix</keyword>
<evidence type="ECO:0000313" key="10">
    <source>
        <dbReference type="Proteomes" id="UP001500665"/>
    </source>
</evidence>
<evidence type="ECO:0000256" key="3">
    <source>
        <dbReference type="ARBA" id="ARBA00022448"/>
    </source>
</evidence>
<feature type="transmembrane region" description="Helical" evidence="8">
    <location>
        <begin position="325"/>
        <end position="343"/>
    </location>
</feature>
<feature type="transmembrane region" description="Helical" evidence="8">
    <location>
        <begin position="107"/>
        <end position="128"/>
    </location>
</feature>
<feature type="transmembrane region" description="Helical" evidence="8">
    <location>
        <begin position="166"/>
        <end position="185"/>
    </location>
</feature>
<reference evidence="10" key="1">
    <citation type="journal article" date="2019" name="Int. J. Syst. Evol. Microbiol.">
        <title>The Global Catalogue of Microorganisms (GCM) 10K type strain sequencing project: providing services to taxonomists for standard genome sequencing and annotation.</title>
        <authorList>
            <consortium name="The Broad Institute Genomics Platform"/>
            <consortium name="The Broad Institute Genome Sequencing Center for Infectious Disease"/>
            <person name="Wu L."/>
            <person name="Ma J."/>
        </authorList>
    </citation>
    <scope>NUCLEOTIDE SEQUENCE [LARGE SCALE GENOMIC DNA]</scope>
    <source>
        <strain evidence="10">JCM 10696</strain>
    </source>
</reference>
<dbReference type="RefSeq" id="WP_344242788.1">
    <property type="nucleotide sequence ID" value="NZ_BAAAHH010000018.1"/>
</dbReference>
<keyword evidence="5 8" id="KW-0812">Transmembrane</keyword>
<dbReference type="PANTHER" id="PTHR30472">
    <property type="entry name" value="FERRIC ENTEROBACTIN TRANSPORT SYSTEM PERMEASE PROTEIN"/>
    <property type="match status" value="1"/>
</dbReference>
<evidence type="ECO:0000256" key="5">
    <source>
        <dbReference type="ARBA" id="ARBA00022692"/>
    </source>
</evidence>
<dbReference type="SUPFAM" id="SSF81345">
    <property type="entry name" value="ABC transporter involved in vitamin B12 uptake, BtuC"/>
    <property type="match status" value="1"/>
</dbReference>
<comment type="subcellular location">
    <subcellularLocation>
        <location evidence="1">Cell membrane</location>
        <topology evidence="1">Multi-pass membrane protein</topology>
    </subcellularLocation>
</comment>
<evidence type="ECO:0000256" key="1">
    <source>
        <dbReference type="ARBA" id="ARBA00004651"/>
    </source>
</evidence>
<protein>
    <submittedName>
        <fullName evidence="9">Iron ABC transporter permease</fullName>
    </submittedName>
</protein>
<comment type="similarity">
    <text evidence="2">Belongs to the binding-protein-dependent transport system permease family. FecCD subfamily.</text>
</comment>
<dbReference type="EMBL" id="BAAAHH010000018">
    <property type="protein sequence ID" value="GAA0957147.1"/>
    <property type="molecule type" value="Genomic_DNA"/>
</dbReference>
<dbReference type="Gene3D" id="1.10.3470.10">
    <property type="entry name" value="ABC transporter involved in vitamin B12 uptake, BtuC"/>
    <property type="match status" value="1"/>
</dbReference>
<dbReference type="InterPro" id="IPR037294">
    <property type="entry name" value="ABC_BtuC-like"/>
</dbReference>
<sequence>MTKAFAAGRLHRPAALGAAGGLALLLAGSMVAAVGLGPVAIPFGDVSRIIGHHYAPALVEAGPQGPQAVIVLDLRLPRVLLGAAVGAGLAVVGAVMQAVLRNPLADPYLLGASSGASFGAVCVLIAGFSPLGALSLPVAAFLGAIGAFALVLLLAGGRGRLAPTRLILAGVAVSAFTEAITHYLVLTSPDKEVRSAMFWTLGGLGGTQWRDIGVPILVVACGTAWFWAGAARLNGLVLGDEGATSLGLEVDRLRRRLVVGCALVVGAVVAVSGGIGFVALMVPHAVRMAIGGDNRRVLPVSALTGAVLLVWVDVAARMLQRPDEIPVGVITAIIGVPFFLALLRRTDRQEHA</sequence>
<feature type="transmembrane region" description="Helical" evidence="8">
    <location>
        <begin position="257"/>
        <end position="285"/>
    </location>
</feature>
<comment type="caution">
    <text evidence="9">The sequence shown here is derived from an EMBL/GenBank/DDBJ whole genome shotgun (WGS) entry which is preliminary data.</text>
</comment>
<evidence type="ECO:0000256" key="2">
    <source>
        <dbReference type="ARBA" id="ARBA00007935"/>
    </source>
</evidence>
<evidence type="ECO:0000256" key="4">
    <source>
        <dbReference type="ARBA" id="ARBA00022475"/>
    </source>
</evidence>
<feature type="transmembrane region" description="Helical" evidence="8">
    <location>
        <begin position="79"/>
        <end position="100"/>
    </location>
</feature>
<evidence type="ECO:0000313" key="9">
    <source>
        <dbReference type="EMBL" id="GAA0957147.1"/>
    </source>
</evidence>
<organism evidence="9 10">
    <name type="scientific">Actinocorallia libanotica</name>
    <dbReference type="NCBI Taxonomy" id="46162"/>
    <lineage>
        <taxon>Bacteria</taxon>
        <taxon>Bacillati</taxon>
        <taxon>Actinomycetota</taxon>
        <taxon>Actinomycetes</taxon>
        <taxon>Streptosporangiales</taxon>
        <taxon>Thermomonosporaceae</taxon>
        <taxon>Actinocorallia</taxon>
    </lineage>
</organism>
<gene>
    <name evidence="9" type="ORF">GCM10009550_44100</name>
</gene>
<evidence type="ECO:0000256" key="7">
    <source>
        <dbReference type="ARBA" id="ARBA00023136"/>
    </source>
</evidence>
<dbReference type="Pfam" id="PF01032">
    <property type="entry name" value="FecCD"/>
    <property type="match status" value="1"/>
</dbReference>
<dbReference type="PANTHER" id="PTHR30472:SF67">
    <property type="entry name" value="PERMEASE OF ABC TRANSPORTER-RELATED"/>
    <property type="match status" value="1"/>
</dbReference>
<evidence type="ECO:0000256" key="6">
    <source>
        <dbReference type="ARBA" id="ARBA00022989"/>
    </source>
</evidence>
<evidence type="ECO:0000256" key="8">
    <source>
        <dbReference type="SAM" id="Phobius"/>
    </source>
</evidence>
<keyword evidence="10" id="KW-1185">Reference proteome</keyword>
<keyword evidence="4" id="KW-1003">Cell membrane</keyword>
<dbReference type="CDD" id="cd06550">
    <property type="entry name" value="TM_ABC_iron-siderophores_like"/>
    <property type="match status" value="1"/>
</dbReference>
<proteinExistence type="inferred from homology"/>
<feature type="transmembrane region" description="Helical" evidence="8">
    <location>
        <begin position="134"/>
        <end position="154"/>
    </location>
</feature>
<keyword evidence="7 8" id="KW-0472">Membrane</keyword>
<dbReference type="InterPro" id="IPR000522">
    <property type="entry name" value="ABC_transptr_permease_BtuC"/>
</dbReference>
<dbReference type="Proteomes" id="UP001500665">
    <property type="component" value="Unassembled WGS sequence"/>
</dbReference>
<keyword evidence="3" id="KW-0813">Transport</keyword>
<accession>A0ABP4C295</accession>
<name>A0ABP4C295_9ACTN</name>